<evidence type="ECO:0000313" key="2">
    <source>
        <dbReference type="Proteomes" id="UP000473014"/>
    </source>
</evidence>
<comment type="caution">
    <text evidence="1">The sequence shown here is derived from an EMBL/GenBank/DDBJ whole genome shotgun (WGS) entry which is preliminary data.</text>
</comment>
<name>A0A6G2BEA6_9ACTN</name>
<accession>A0A6G2BEA6</accession>
<sequence length="168" mass="18503">MGEDEAGRFAAACGEALRRAYRDLSRPRFDFVWEAVEREPCADVLRDLSAVCPVEDDTDVNCDVCFTYIARCERVLTVRLSMVGPYAMAYATGPDGFGEVSPVVAPEQCAGPGEAEVLGIVARHGFLLPTVEWLEREVRIALREDTDSVPLHAALFEPDGDLPWRRAG</sequence>
<dbReference type="AlphaFoldDB" id="A0A6G2BEA6"/>
<keyword evidence="2" id="KW-1185">Reference proteome</keyword>
<protein>
    <submittedName>
        <fullName evidence="1">Uncharacterized protein</fullName>
    </submittedName>
</protein>
<proteinExistence type="predicted"/>
<dbReference type="EMBL" id="WIXO01000001">
    <property type="protein sequence ID" value="MTE20615.1"/>
    <property type="molecule type" value="Genomic_DNA"/>
</dbReference>
<dbReference type="RefSeq" id="WP_155071634.1">
    <property type="nucleotide sequence ID" value="NZ_WIXO01000001.1"/>
</dbReference>
<dbReference type="OrthoDB" id="4350856at2"/>
<gene>
    <name evidence="1" type="ORF">F0L17_16170</name>
</gene>
<reference evidence="1 2" key="1">
    <citation type="submission" date="2019-11" db="EMBL/GenBank/DDBJ databases">
        <authorList>
            <person name="Yuan L."/>
        </authorList>
    </citation>
    <scope>NUCLEOTIDE SEQUENCE [LARGE SCALE GENOMIC DNA]</scope>
    <source>
        <strain evidence="1 2">TRM43335</strain>
    </source>
</reference>
<evidence type="ECO:0000313" key="1">
    <source>
        <dbReference type="EMBL" id="MTE20615.1"/>
    </source>
</evidence>
<organism evidence="1 2">
    <name type="scientific">Streptomyces taklimakanensis</name>
    <dbReference type="NCBI Taxonomy" id="2569853"/>
    <lineage>
        <taxon>Bacteria</taxon>
        <taxon>Bacillati</taxon>
        <taxon>Actinomycetota</taxon>
        <taxon>Actinomycetes</taxon>
        <taxon>Kitasatosporales</taxon>
        <taxon>Streptomycetaceae</taxon>
        <taxon>Streptomyces</taxon>
    </lineage>
</organism>
<dbReference type="Proteomes" id="UP000473014">
    <property type="component" value="Unassembled WGS sequence"/>
</dbReference>